<evidence type="ECO:0000313" key="4">
    <source>
        <dbReference type="Proteomes" id="UP000001646"/>
    </source>
</evidence>
<feature type="repeat" description="WD" evidence="1">
    <location>
        <begin position="203"/>
        <end position="238"/>
    </location>
</feature>
<name>H9GJY7_ANOCA</name>
<dbReference type="KEGG" id="acs:100553591"/>
<dbReference type="RefSeq" id="XP_003224900.1">
    <property type="nucleotide sequence ID" value="XM_003224852.4"/>
</dbReference>
<reference evidence="3" key="1">
    <citation type="submission" date="2009-12" db="EMBL/GenBank/DDBJ databases">
        <title>The Genome Sequence of Anolis carolinensis (Green Anole Lizard).</title>
        <authorList>
            <consortium name="The Genome Sequencing Platform"/>
            <person name="Di Palma F."/>
            <person name="Alfoldi J."/>
            <person name="Heiman D."/>
            <person name="Young S."/>
            <person name="Grabherr M."/>
            <person name="Johnson J."/>
            <person name="Lander E.S."/>
            <person name="Lindblad-Toh K."/>
        </authorList>
    </citation>
    <scope>NUCLEOTIDE SEQUENCE [LARGE SCALE GENOMIC DNA]</scope>
    <source>
        <strain evidence="3">JBL SC #1</strain>
    </source>
</reference>
<dbReference type="GeneTree" id="ENSGT00530000063583"/>
<feature type="repeat" description="WD" evidence="1">
    <location>
        <begin position="472"/>
        <end position="505"/>
    </location>
</feature>
<dbReference type="Gene3D" id="2.130.10.10">
    <property type="entry name" value="YVTN repeat-like/Quinoprotein amine dehydrogenase"/>
    <property type="match status" value="1"/>
</dbReference>
<gene>
    <name evidence="3" type="primary">WDR25</name>
</gene>
<dbReference type="PANTHER" id="PTHR44566:SF1">
    <property type="entry name" value="WD REPEAT-CONTAINING PROTEIN 25"/>
    <property type="match status" value="1"/>
</dbReference>
<dbReference type="InParanoid" id="H9GJY7"/>
<dbReference type="STRING" id="28377.ENSACAP00000013270"/>
<evidence type="ECO:0000256" key="2">
    <source>
        <dbReference type="SAM" id="MobiDB-lite"/>
    </source>
</evidence>
<dbReference type="OrthoDB" id="256303at2759"/>
<reference evidence="3" key="2">
    <citation type="submission" date="2025-08" db="UniProtKB">
        <authorList>
            <consortium name="Ensembl"/>
        </authorList>
    </citation>
    <scope>IDENTIFICATION</scope>
</reference>
<dbReference type="Proteomes" id="UP000001646">
    <property type="component" value="Unplaced"/>
</dbReference>
<dbReference type="SUPFAM" id="SSF50978">
    <property type="entry name" value="WD40 repeat-like"/>
    <property type="match status" value="1"/>
</dbReference>
<dbReference type="AlphaFoldDB" id="H9GJY7"/>
<dbReference type="HOGENOM" id="CLU_1708196_0_0_1"/>
<dbReference type="InterPro" id="IPR015943">
    <property type="entry name" value="WD40/YVTN_repeat-like_dom_sf"/>
</dbReference>
<dbReference type="RefSeq" id="XP_008115139.1">
    <property type="nucleotide sequence ID" value="XM_008116932.3"/>
</dbReference>
<dbReference type="InterPro" id="IPR001680">
    <property type="entry name" value="WD40_rpt"/>
</dbReference>
<feature type="repeat" description="WD" evidence="1">
    <location>
        <begin position="249"/>
        <end position="290"/>
    </location>
</feature>
<keyword evidence="1" id="KW-0853">WD repeat</keyword>
<dbReference type="PANTHER" id="PTHR44566">
    <property type="entry name" value="TRANSDUCIN/WD40 REPEAT-LIKE SUPERFAMILY PROTEIN"/>
    <property type="match status" value="1"/>
</dbReference>
<organism evidence="3 4">
    <name type="scientific">Anolis carolinensis</name>
    <name type="common">Green anole</name>
    <name type="synonym">American chameleon</name>
    <dbReference type="NCBI Taxonomy" id="28377"/>
    <lineage>
        <taxon>Eukaryota</taxon>
        <taxon>Metazoa</taxon>
        <taxon>Chordata</taxon>
        <taxon>Craniata</taxon>
        <taxon>Vertebrata</taxon>
        <taxon>Euteleostomi</taxon>
        <taxon>Lepidosauria</taxon>
        <taxon>Squamata</taxon>
        <taxon>Bifurcata</taxon>
        <taxon>Unidentata</taxon>
        <taxon>Episquamata</taxon>
        <taxon>Toxicofera</taxon>
        <taxon>Iguania</taxon>
        <taxon>Dactyloidae</taxon>
        <taxon>Anolis</taxon>
    </lineage>
</organism>
<proteinExistence type="predicted"/>
<keyword evidence="4" id="KW-1185">Reference proteome</keyword>
<dbReference type="eggNOG" id="KOG0282">
    <property type="taxonomic scope" value="Eukaryota"/>
</dbReference>
<dbReference type="PROSITE" id="PS50082">
    <property type="entry name" value="WD_REPEATS_2"/>
    <property type="match status" value="4"/>
</dbReference>
<evidence type="ECO:0000313" key="3">
    <source>
        <dbReference type="Ensembl" id="ENSACAP00000013270.3"/>
    </source>
</evidence>
<evidence type="ECO:0000256" key="1">
    <source>
        <dbReference type="PROSITE-ProRule" id="PRU00221"/>
    </source>
</evidence>
<dbReference type="GeneID" id="100553591"/>
<dbReference type="CDD" id="cd00200">
    <property type="entry name" value="WD40"/>
    <property type="match status" value="1"/>
</dbReference>
<dbReference type="Pfam" id="PF00400">
    <property type="entry name" value="WD40"/>
    <property type="match status" value="4"/>
</dbReference>
<dbReference type="CTD" id="79446"/>
<protein>
    <submittedName>
        <fullName evidence="3">WD repeat domain 25</fullName>
    </submittedName>
</protein>
<feature type="repeat" description="WD" evidence="1">
    <location>
        <begin position="442"/>
        <end position="471"/>
    </location>
</feature>
<dbReference type="PROSITE" id="PS50294">
    <property type="entry name" value="WD_REPEATS_REGION"/>
    <property type="match status" value="2"/>
</dbReference>
<dbReference type="InterPro" id="IPR053053">
    <property type="entry name" value="WD_repeat_protein"/>
</dbReference>
<feature type="region of interest" description="Disordered" evidence="2">
    <location>
        <begin position="1"/>
        <end position="29"/>
    </location>
</feature>
<feature type="compositionally biased region" description="Acidic residues" evidence="2">
    <location>
        <begin position="1"/>
        <end position="14"/>
    </location>
</feature>
<dbReference type="Ensembl" id="ENSACAT00000013537.3">
    <property type="protein sequence ID" value="ENSACAP00000013270.3"/>
    <property type="gene ID" value="ENSACAG00000013516.3"/>
</dbReference>
<dbReference type="Bgee" id="ENSACAG00000013516">
    <property type="expression patterns" value="Expressed in ovary and 11 other cell types or tissues"/>
</dbReference>
<dbReference type="SMART" id="SM00320">
    <property type="entry name" value="WD40"/>
    <property type="match status" value="5"/>
</dbReference>
<sequence length="505" mass="56446">MNSLVDYDDSDSESEAEKSEDAAISETNLTDSAESAVQYCSELYTVCENKALCMEGTDSSRRNICHEDILLQNLQSNKKLRITDYPRKFYPVDLKITKNHKQPGTSLLEPNVLFGNESFSPKRTHDDSDVPIQGLRPYIPKRMRQSNNSVPHEDEDCREGASCATKMETAGDRMSIQVSQYLMSYLGSKYGVSEIPKNLVFQMSEHSGPVNAVQWCPLQKWSHMLLSVSMDKTVKVWDAVDQGCCLKTYHHHTGAVRAVQWSPCGSRFITGGFDNMLHAIDIETGTQLFSSRNGFRISTLKIHPLDQNVFICGGFSPEIKAWDMRSSKIIKVYKAAVQQTLDIMFLPGGGEFLTSTDAVSQDSADRTIIAWDFHTAAKVSNQIFHERYTCPSLAPHPKEPIFVAQTNGNYMALFSSLRPYRINKKKRYEGHKVEGFAVGCEFSPDGMLLVSGSSDGKVFFYNYRTSRILGTLSGHSQACVSATFHPVLPSLLATCGWDGAVKIWQ</sequence>
<dbReference type="InterPro" id="IPR036322">
    <property type="entry name" value="WD40_repeat_dom_sf"/>
</dbReference>
<reference evidence="3" key="3">
    <citation type="submission" date="2025-09" db="UniProtKB">
        <authorList>
            <consortium name="Ensembl"/>
        </authorList>
    </citation>
    <scope>IDENTIFICATION</scope>
</reference>
<accession>H9GJY7</accession>